<dbReference type="InterPro" id="IPR011042">
    <property type="entry name" value="6-blade_b-propeller_TolB-like"/>
</dbReference>
<dbReference type="GO" id="GO:0006508">
    <property type="term" value="P:proteolysis"/>
    <property type="evidence" value="ECO:0007669"/>
    <property type="project" value="InterPro"/>
</dbReference>
<evidence type="ECO:0000259" key="3">
    <source>
        <dbReference type="Pfam" id="PF00326"/>
    </source>
</evidence>
<organism evidence="4 5">
    <name type="scientific">Marixanthomonas ophiurae</name>
    <dbReference type="NCBI Taxonomy" id="387659"/>
    <lineage>
        <taxon>Bacteria</taxon>
        <taxon>Pseudomonadati</taxon>
        <taxon>Bacteroidota</taxon>
        <taxon>Flavobacteriia</taxon>
        <taxon>Flavobacteriales</taxon>
        <taxon>Flavobacteriaceae</taxon>
        <taxon>Marixanthomonas</taxon>
    </lineage>
</organism>
<dbReference type="AlphaFoldDB" id="A0A3E1QDY9"/>
<dbReference type="InterPro" id="IPR029058">
    <property type="entry name" value="AB_hydrolase_fold"/>
</dbReference>
<comment type="caution">
    <text evidence="4">The sequence shown here is derived from an EMBL/GenBank/DDBJ whole genome shotgun (WGS) entry which is preliminary data.</text>
</comment>
<dbReference type="RefSeq" id="WP_117159394.1">
    <property type="nucleotide sequence ID" value="NZ_QVID01000001.1"/>
</dbReference>
<evidence type="ECO:0000256" key="2">
    <source>
        <dbReference type="SAM" id="Phobius"/>
    </source>
</evidence>
<dbReference type="InterPro" id="IPR001375">
    <property type="entry name" value="Peptidase_S9_cat"/>
</dbReference>
<accession>A0A3E1QDY9</accession>
<proteinExistence type="predicted"/>
<evidence type="ECO:0000313" key="5">
    <source>
        <dbReference type="Proteomes" id="UP000261082"/>
    </source>
</evidence>
<dbReference type="GO" id="GO:0004252">
    <property type="term" value="F:serine-type endopeptidase activity"/>
    <property type="evidence" value="ECO:0007669"/>
    <property type="project" value="TreeGrafter"/>
</dbReference>
<sequence>MLDYNILIGTRRLEISHFIIIFLFTVNACPIFGQALSPESPVKIQGYNSAHIYWLNLSTNGNWATWNLHYESDADTLMVKNTENGIKYNLPKGTNGKFANSNKLFIYTTNDNQVKMLNLNNGHNEIIPEAYKFQLSKSGRYLALKIKSDKGYSLLIKDLEQNRNLRLSGIMQYANAFNPKKPWLVYTTEVNNKKSIKLLDLKKFESLKLIESKNSDYFNLSWSDDGKSLLFMEKVSYSQKEYYTNRLYKFSMHTTPKLMYLDAYKNSSFPVGHTISNRKPFLSENGNNVFFYLEKIQKKNNNSNPSKVEIWKGSDALIPVTKKHKNRSNGPWLATWDLKANSITPIGNPQYPEAVLTGNEENAVLYNNWEHEPQEKAAADIDLQIYSLKKKSVTPLVTNFKNKNGHLIISNNSDFIVYFKNKDWWVYNIAESSHKNLTAELNTTFIRDSTYYKSSRVAYGFGGWLTENNAILLYDEYDIWLIELDGSRKVKLTSGNQNKIQYRLSNVGLINRKSNLIKYSKPEYNLKKGLILKATGTLGRTGYLKWKKNKPLQKIVFGASYISAMKKLNKTGYLYIRETQNTPPQIIYKRKGSEEKKLYQSNETAAKLFKSKREIIEYPDQNGELLKGILMYPVHFDPSKKYPMIVQIYEKVSETFYKFKLPDKLKDNGISKRTFSQNGYFILLPDISYTTGNPGFSAVHCVKSAVNEALKYNFINKTKIGLAGHSFGGYETAFIISQTDMFAAAVASSGIMDLTSLYFSIDEYYTKKSTMWRFEDDQMRFEKPYFEIQKNYLNNSPIQHANKIKTPLLLWAGKKDLLVDYSQSLEMFLALRRLKKEVKMLLYEDEGHTLLNFENQINNEVQVKNWFDTYLK</sequence>
<evidence type="ECO:0000256" key="1">
    <source>
        <dbReference type="ARBA" id="ARBA00022801"/>
    </source>
</evidence>
<feature type="transmembrane region" description="Helical" evidence="2">
    <location>
        <begin position="12"/>
        <end position="33"/>
    </location>
</feature>
<dbReference type="OrthoDB" id="9812921at2"/>
<dbReference type="Proteomes" id="UP000261082">
    <property type="component" value="Unassembled WGS sequence"/>
</dbReference>
<keyword evidence="2" id="KW-0812">Transmembrane</keyword>
<dbReference type="Gene3D" id="3.40.50.1820">
    <property type="entry name" value="alpha/beta hydrolase"/>
    <property type="match status" value="1"/>
</dbReference>
<dbReference type="Pfam" id="PF00326">
    <property type="entry name" value="Peptidase_S9"/>
    <property type="match status" value="1"/>
</dbReference>
<dbReference type="PANTHER" id="PTHR42776:SF27">
    <property type="entry name" value="DIPEPTIDYL PEPTIDASE FAMILY MEMBER 6"/>
    <property type="match status" value="1"/>
</dbReference>
<dbReference type="SUPFAM" id="SSF82171">
    <property type="entry name" value="DPP6 N-terminal domain-like"/>
    <property type="match status" value="1"/>
</dbReference>
<keyword evidence="2" id="KW-0472">Membrane</keyword>
<feature type="domain" description="Peptidase S9 prolyl oligopeptidase catalytic" evidence="3">
    <location>
        <begin position="705"/>
        <end position="872"/>
    </location>
</feature>
<dbReference type="Gene3D" id="2.120.10.30">
    <property type="entry name" value="TolB, C-terminal domain"/>
    <property type="match status" value="1"/>
</dbReference>
<name>A0A3E1QDY9_9FLAO</name>
<keyword evidence="2" id="KW-1133">Transmembrane helix</keyword>
<protein>
    <recommendedName>
        <fullName evidence="3">Peptidase S9 prolyl oligopeptidase catalytic domain-containing protein</fullName>
    </recommendedName>
</protein>
<dbReference type="PANTHER" id="PTHR42776">
    <property type="entry name" value="SERINE PEPTIDASE S9 FAMILY MEMBER"/>
    <property type="match status" value="1"/>
</dbReference>
<keyword evidence="1" id="KW-0378">Hydrolase</keyword>
<dbReference type="EMBL" id="QVID01000001">
    <property type="protein sequence ID" value="RFN60335.1"/>
    <property type="molecule type" value="Genomic_DNA"/>
</dbReference>
<gene>
    <name evidence="4" type="ORF">DZ858_09930</name>
</gene>
<keyword evidence="5" id="KW-1185">Reference proteome</keyword>
<reference evidence="4 5" key="1">
    <citation type="journal article" date="2007" name="Int. J. Syst. Evol. Microbiol.">
        <title>Marixanthomonas ophiurae gen. nov., sp. nov., a marine bacterium of the family Flavobacteriaceae isolated from a deep-sea brittle star.</title>
        <authorList>
            <person name="Romanenko L.A."/>
            <person name="Uchino M."/>
            <person name="Frolova G.M."/>
            <person name="Mikhailov V.V."/>
        </authorList>
    </citation>
    <scope>NUCLEOTIDE SEQUENCE [LARGE SCALE GENOMIC DNA]</scope>
    <source>
        <strain evidence="4 5">KMM 3046</strain>
    </source>
</reference>
<evidence type="ECO:0000313" key="4">
    <source>
        <dbReference type="EMBL" id="RFN60335.1"/>
    </source>
</evidence>
<dbReference type="SUPFAM" id="SSF53474">
    <property type="entry name" value="alpha/beta-Hydrolases"/>
    <property type="match status" value="1"/>
</dbReference>